<evidence type="ECO:0000259" key="3">
    <source>
        <dbReference type="Pfam" id="PF12849"/>
    </source>
</evidence>
<dbReference type="Pfam" id="PF12849">
    <property type="entry name" value="PBP_like_2"/>
    <property type="match status" value="1"/>
</dbReference>
<evidence type="ECO:0000256" key="1">
    <source>
        <dbReference type="SAM" id="MobiDB-lite"/>
    </source>
</evidence>
<dbReference type="SUPFAM" id="SSF53850">
    <property type="entry name" value="Periplasmic binding protein-like II"/>
    <property type="match status" value="1"/>
</dbReference>
<dbReference type="Gene3D" id="3.40.190.10">
    <property type="entry name" value="Periplasmic binding protein-like II"/>
    <property type="match status" value="2"/>
</dbReference>
<protein>
    <recommendedName>
        <fullName evidence="3">PBP domain-containing protein</fullName>
    </recommendedName>
</protein>
<reference evidence="4 5" key="1">
    <citation type="journal article" date="2014" name="Int. J. Syst. Evol. Microbiol.">
        <title>Description of Galbitalea soli gen. nov., sp. nov., and Frondihabitans sucicola sp. nov.</title>
        <authorList>
            <person name="Kim S.J."/>
            <person name="Lim J.M."/>
            <person name="Ahn J.H."/>
            <person name="Weon H.Y."/>
            <person name="Hamada M."/>
            <person name="Suzuki K."/>
            <person name="Ahn T.Y."/>
            <person name="Kwon S.W."/>
        </authorList>
    </citation>
    <scope>NUCLEOTIDE SEQUENCE [LARGE SCALE GENOMIC DNA]</scope>
    <source>
        <strain evidence="4 5">NBRC 108727</strain>
    </source>
</reference>
<accession>A0A7C9TQM6</accession>
<evidence type="ECO:0000313" key="5">
    <source>
        <dbReference type="Proteomes" id="UP000479756"/>
    </source>
</evidence>
<evidence type="ECO:0000256" key="2">
    <source>
        <dbReference type="SAM" id="SignalP"/>
    </source>
</evidence>
<dbReference type="EMBL" id="JAAGWZ010000001">
    <property type="protein sequence ID" value="NEM90802.1"/>
    <property type="molecule type" value="Genomic_DNA"/>
</dbReference>
<feature type="region of interest" description="Disordered" evidence="1">
    <location>
        <begin position="75"/>
        <end position="100"/>
    </location>
</feature>
<dbReference type="Proteomes" id="UP000479756">
    <property type="component" value="Unassembled WGS sequence"/>
</dbReference>
<gene>
    <name evidence="4" type="ORF">G3T37_05475</name>
</gene>
<dbReference type="RefSeq" id="WP_163472410.1">
    <property type="nucleotide sequence ID" value="NZ_JAAGWZ010000001.1"/>
</dbReference>
<name>A0A7C9TQM6_9MICO</name>
<evidence type="ECO:0000313" key="4">
    <source>
        <dbReference type="EMBL" id="NEM90802.1"/>
    </source>
</evidence>
<proteinExistence type="predicted"/>
<dbReference type="AlphaFoldDB" id="A0A7C9TQM6"/>
<feature type="domain" description="PBP" evidence="3">
    <location>
        <begin position="34"/>
        <end position="325"/>
    </location>
</feature>
<keyword evidence="2" id="KW-0732">Signal</keyword>
<feature type="chain" id="PRO_5028969240" description="PBP domain-containing protein" evidence="2">
    <location>
        <begin position="30"/>
        <end position="362"/>
    </location>
</feature>
<dbReference type="InterPro" id="IPR024370">
    <property type="entry name" value="PBP_domain"/>
</dbReference>
<organism evidence="4 5">
    <name type="scientific">Galbitalea soli</name>
    <dbReference type="NCBI Taxonomy" id="1268042"/>
    <lineage>
        <taxon>Bacteria</taxon>
        <taxon>Bacillati</taxon>
        <taxon>Actinomycetota</taxon>
        <taxon>Actinomycetes</taxon>
        <taxon>Micrococcales</taxon>
        <taxon>Microbacteriaceae</taxon>
        <taxon>Galbitalea</taxon>
    </lineage>
</organism>
<sequence length="362" mass="36649">MLKKNKLRLGALAATVVAAVALGGMSASADPTPGTFKTLAGVGSDTIQDVMNGLATKIPAIGSYDAVGSATIQTKSGGPSFARPNGSGAGKNALSDSQQGGSHLWNGIDISGQVDFARSSSGPSGSGTDLTYIPFAKDAVTFAVSAASDFPRDIPVGSASQDAQSPAPFTLRNIYLCKVTTYTDGNANDVTIRPILPQSGSGTRSFWLSALGLSETSKGSCVTDTVSVNGVTTTVEEHNGTYIQGAGDIAPFSIAQYIAQGNWAGLPAPVVERRGNIALGNIGGVKPYNVSATGPVLNTSFPITRNVYNIVATSRLGESAIAATFVGTSSAVCSNSATITKYGFGTLGALCGSTTLTGPFTQ</sequence>
<comment type="caution">
    <text evidence="4">The sequence shown here is derived from an EMBL/GenBank/DDBJ whole genome shotgun (WGS) entry which is preliminary data.</text>
</comment>
<feature type="signal peptide" evidence="2">
    <location>
        <begin position="1"/>
        <end position="29"/>
    </location>
</feature>
<keyword evidence="5" id="KW-1185">Reference proteome</keyword>